<dbReference type="KEGG" id="vta:A1519"/>
<sequence>MNHLQTHFNLTTIHIFVGLLCFPFLRRSFYSVGLALVAQPHTLAIFGIRLLKS</sequence>
<dbReference type="Proteomes" id="UP000235828">
    <property type="component" value="Chromosome A"/>
</dbReference>
<dbReference type="EMBL" id="LT960611">
    <property type="protein sequence ID" value="SON49498.1"/>
    <property type="molecule type" value="Genomic_DNA"/>
</dbReference>
<proteinExistence type="predicted"/>
<keyword evidence="1" id="KW-1133">Transmembrane helix</keyword>
<organism evidence="2 3">
    <name type="scientific">Vibrio tapetis subsp. tapetis</name>
    <dbReference type="NCBI Taxonomy" id="1671868"/>
    <lineage>
        <taxon>Bacteria</taxon>
        <taxon>Pseudomonadati</taxon>
        <taxon>Pseudomonadota</taxon>
        <taxon>Gammaproteobacteria</taxon>
        <taxon>Vibrionales</taxon>
        <taxon>Vibrionaceae</taxon>
        <taxon>Vibrio</taxon>
    </lineage>
</organism>
<protein>
    <submittedName>
        <fullName evidence="2">Uncharacterized protein</fullName>
    </submittedName>
</protein>
<evidence type="ECO:0000256" key="1">
    <source>
        <dbReference type="SAM" id="Phobius"/>
    </source>
</evidence>
<reference evidence="2 3" key="1">
    <citation type="submission" date="2017-10" db="EMBL/GenBank/DDBJ databases">
        <authorList>
            <person name="Banno H."/>
            <person name="Chua N.-H."/>
        </authorList>
    </citation>
    <scope>NUCLEOTIDE SEQUENCE [LARGE SCALE GENOMIC DNA]</scope>
    <source>
        <strain evidence="2">Vibrio tapetis CECT4600</strain>
    </source>
</reference>
<feature type="transmembrane region" description="Helical" evidence="1">
    <location>
        <begin position="7"/>
        <end position="25"/>
    </location>
</feature>
<evidence type="ECO:0000313" key="2">
    <source>
        <dbReference type="EMBL" id="SON49498.1"/>
    </source>
</evidence>
<evidence type="ECO:0000313" key="3">
    <source>
        <dbReference type="Proteomes" id="UP000235828"/>
    </source>
</evidence>
<accession>A0A2N8ZC78</accession>
<dbReference type="AlphaFoldDB" id="A0A2N8ZC78"/>
<feature type="transmembrane region" description="Helical" evidence="1">
    <location>
        <begin position="31"/>
        <end position="51"/>
    </location>
</feature>
<keyword evidence="1" id="KW-0472">Membrane</keyword>
<gene>
    <name evidence="2" type="ORF">VTAP4600_A1519</name>
</gene>
<keyword evidence="1" id="KW-0812">Transmembrane</keyword>
<keyword evidence="3" id="KW-1185">Reference proteome</keyword>
<name>A0A2N8ZC78_9VIBR</name>